<evidence type="ECO:0000256" key="2">
    <source>
        <dbReference type="ARBA" id="ARBA00023128"/>
    </source>
</evidence>
<dbReference type="CDD" id="cd00926">
    <property type="entry name" value="Cyt_c_Oxidase_VIb"/>
    <property type="match status" value="1"/>
</dbReference>
<dbReference type="InterPro" id="IPR048280">
    <property type="entry name" value="COX6B-like"/>
</dbReference>
<dbReference type="PANTHER" id="PTHR46281">
    <property type="entry name" value="CYTOCHROME C OXIDASE SUBUNIT 6B"/>
    <property type="match status" value="1"/>
</dbReference>
<dbReference type="InterPro" id="IPR003213">
    <property type="entry name" value="Cyt_c_oxidase_su6B"/>
</dbReference>
<proteinExistence type="predicted"/>
<dbReference type="AlphaFoldDB" id="A0A7S0WH22"/>
<comment type="subcellular location">
    <subcellularLocation>
        <location evidence="1">Mitochondrion</location>
    </subcellularLocation>
</comment>
<dbReference type="PROSITE" id="PS51808">
    <property type="entry name" value="CHCH"/>
    <property type="match status" value="1"/>
</dbReference>
<accession>A0A7S0WH22</accession>
<evidence type="ECO:0000256" key="4">
    <source>
        <dbReference type="SAM" id="MobiDB-lite"/>
    </source>
</evidence>
<dbReference type="SUPFAM" id="SSF47694">
    <property type="entry name" value="Cytochrome c oxidase subunit h"/>
    <property type="match status" value="1"/>
</dbReference>
<organism evidence="5">
    <name type="scientific">Chlamydomonas leiostraca</name>
    <dbReference type="NCBI Taxonomy" id="1034604"/>
    <lineage>
        <taxon>Eukaryota</taxon>
        <taxon>Viridiplantae</taxon>
        <taxon>Chlorophyta</taxon>
        <taxon>core chlorophytes</taxon>
        <taxon>Chlorophyceae</taxon>
        <taxon>CS clade</taxon>
        <taxon>Chlamydomonadales</taxon>
        <taxon>Chlamydomonadaceae</taxon>
        <taxon>Chlamydomonas</taxon>
    </lineage>
</organism>
<keyword evidence="2" id="KW-0496">Mitochondrion</keyword>
<dbReference type="GO" id="GO:0045277">
    <property type="term" value="C:respiratory chain complex IV"/>
    <property type="evidence" value="ECO:0007669"/>
    <property type="project" value="InterPro"/>
</dbReference>
<dbReference type="PANTHER" id="PTHR46281:SF8">
    <property type="entry name" value="CYTOCHROME C OXIDASE SUBUNIT 12, MITOCHONDRIAL"/>
    <property type="match status" value="1"/>
</dbReference>
<protein>
    <submittedName>
        <fullName evidence="5">Uncharacterized protein</fullName>
    </submittedName>
</protein>
<name>A0A7S0WH22_9CHLO</name>
<feature type="region of interest" description="Disordered" evidence="4">
    <location>
        <begin position="16"/>
        <end position="39"/>
    </location>
</feature>
<evidence type="ECO:0000256" key="1">
    <source>
        <dbReference type="ARBA" id="ARBA00004173"/>
    </source>
</evidence>
<reference evidence="5" key="1">
    <citation type="submission" date="2021-01" db="EMBL/GenBank/DDBJ databases">
        <authorList>
            <person name="Corre E."/>
            <person name="Pelletier E."/>
            <person name="Niang G."/>
            <person name="Scheremetjew M."/>
            <person name="Finn R."/>
            <person name="Kale V."/>
            <person name="Holt S."/>
            <person name="Cochrane G."/>
            <person name="Meng A."/>
            <person name="Brown T."/>
            <person name="Cohen L."/>
        </authorList>
    </citation>
    <scope>NUCLEOTIDE SEQUENCE</scope>
    <source>
        <strain evidence="5">SAG 11-49</strain>
    </source>
</reference>
<dbReference type="Pfam" id="PF02297">
    <property type="entry name" value="COX6B"/>
    <property type="match status" value="1"/>
</dbReference>
<dbReference type="EMBL" id="HBFB01003809">
    <property type="protein sequence ID" value="CAD8666538.1"/>
    <property type="molecule type" value="Transcribed_RNA"/>
</dbReference>
<evidence type="ECO:0000313" key="5">
    <source>
        <dbReference type="EMBL" id="CAD8666538.1"/>
    </source>
</evidence>
<gene>
    <name evidence="5" type="ORF">CLEI1391_LOCUS2005</name>
</gene>
<dbReference type="Gene3D" id="1.10.10.140">
    <property type="entry name" value="Cytochrome c oxidase, subunit VIb"/>
    <property type="match status" value="1"/>
</dbReference>
<sequence>MFGQFLSKLVPIARAEDAEEAPAAPPPPPKKTKKANLASLSAEELEELKKEVVEEAIKKLGLEGEGLEEFLEPELVTAPFDPRFPNRNQARHCFVRFNEFHKCAHERGEDHPRCVFYQRAYQSLCPSEWLENWTELREKGLWTGKY</sequence>
<evidence type="ECO:0000256" key="3">
    <source>
        <dbReference type="ARBA" id="ARBA00023157"/>
    </source>
</evidence>
<keyword evidence="3" id="KW-1015">Disulfide bond</keyword>
<dbReference type="InterPro" id="IPR036549">
    <property type="entry name" value="CX6/COA6-like_sf"/>
</dbReference>
<dbReference type="GO" id="GO:0005739">
    <property type="term" value="C:mitochondrion"/>
    <property type="evidence" value="ECO:0007669"/>
    <property type="project" value="UniProtKB-SubCell"/>
</dbReference>